<dbReference type="RefSeq" id="WP_218912356.1">
    <property type="nucleotide sequence ID" value="NZ_JACCCO010000002.1"/>
</dbReference>
<gene>
    <name evidence="1" type="ORF">HDA43_004434</name>
</gene>
<dbReference type="Proteomes" id="UP000576393">
    <property type="component" value="Unassembled WGS sequence"/>
</dbReference>
<proteinExistence type="predicted"/>
<evidence type="ECO:0000313" key="2">
    <source>
        <dbReference type="Proteomes" id="UP000576393"/>
    </source>
</evidence>
<protein>
    <submittedName>
        <fullName evidence="1">Uncharacterized protein</fullName>
    </submittedName>
</protein>
<name>A0A852V4H9_9ACTN</name>
<comment type="caution">
    <text evidence="1">The sequence shown here is derived from an EMBL/GenBank/DDBJ whole genome shotgun (WGS) entry which is preliminary data.</text>
</comment>
<dbReference type="EMBL" id="JACCCO010000002">
    <property type="protein sequence ID" value="NYF42233.1"/>
    <property type="molecule type" value="Genomic_DNA"/>
</dbReference>
<sequence length="137" mass="14992">MDPLILTFGTALVTAMATDAWQQVRSGAVALWQKARPDQADVVEQELTDARTLVLAARDEGDTDTERALAGSWQIRLQQLLRDDPALAQEIQRVLDEVLKPALAPASPQGRTVTMTATAQDQGRVYQAAGDQHFTEH</sequence>
<evidence type="ECO:0000313" key="1">
    <source>
        <dbReference type="EMBL" id="NYF42233.1"/>
    </source>
</evidence>
<keyword evidence="2" id="KW-1185">Reference proteome</keyword>
<dbReference type="AlphaFoldDB" id="A0A852V4H9"/>
<reference evidence="1 2" key="1">
    <citation type="submission" date="2020-07" db="EMBL/GenBank/DDBJ databases">
        <title>Sequencing the genomes of 1000 actinobacteria strains.</title>
        <authorList>
            <person name="Klenk H.-P."/>
        </authorList>
    </citation>
    <scope>NUCLEOTIDE SEQUENCE [LARGE SCALE GENOMIC DNA]</scope>
    <source>
        <strain evidence="1 2">DSM 45763</strain>
    </source>
</reference>
<accession>A0A852V4H9</accession>
<organism evidence="1 2">
    <name type="scientific">Streptosporangium sandarakinum</name>
    <dbReference type="NCBI Taxonomy" id="1260955"/>
    <lineage>
        <taxon>Bacteria</taxon>
        <taxon>Bacillati</taxon>
        <taxon>Actinomycetota</taxon>
        <taxon>Actinomycetes</taxon>
        <taxon>Streptosporangiales</taxon>
        <taxon>Streptosporangiaceae</taxon>
        <taxon>Streptosporangium</taxon>
    </lineage>
</organism>